<evidence type="ECO:0000313" key="5">
    <source>
        <dbReference type="Proteomes" id="UP000800094"/>
    </source>
</evidence>
<organism evidence="4 5">
    <name type="scientific">Trematosphaeria pertusa</name>
    <dbReference type="NCBI Taxonomy" id="390896"/>
    <lineage>
        <taxon>Eukaryota</taxon>
        <taxon>Fungi</taxon>
        <taxon>Dikarya</taxon>
        <taxon>Ascomycota</taxon>
        <taxon>Pezizomycotina</taxon>
        <taxon>Dothideomycetes</taxon>
        <taxon>Pleosporomycetidae</taxon>
        <taxon>Pleosporales</taxon>
        <taxon>Massarineae</taxon>
        <taxon>Trematosphaeriaceae</taxon>
        <taxon>Trematosphaeria</taxon>
    </lineage>
</organism>
<protein>
    <submittedName>
        <fullName evidence="4">Uncharacterized protein</fullName>
    </submittedName>
</protein>
<feature type="compositionally biased region" description="Basic and acidic residues" evidence="3">
    <location>
        <begin position="74"/>
        <end position="83"/>
    </location>
</feature>
<dbReference type="RefSeq" id="XP_033691800.1">
    <property type="nucleotide sequence ID" value="XM_033821701.1"/>
</dbReference>
<feature type="region of interest" description="Disordered" evidence="3">
    <location>
        <begin position="542"/>
        <end position="671"/>
    </location>
</feature>
<dbReference type="Proteomes" id="UP000800094">
    <property type="component" value="Unassembled WGS sequence"/>
</dbReference>
<evidence type="ECO:0000313" key="4">
    <source>
        <dbReference type="EMBL" id="KAF2256796.1"/>
    </source>
</evidence>
<feature type="compositionally biased region" description="Pro residues" evidence="3">
    <location>
        <begin position="831"/>
        <end position="840"/>
    </location>
</feature>
<feature type="compositionally biased region" description="Polar residues" evidence="3">
    <location>
        <begin position="999"/>
        <end position="1011"/>
    </location>
</feature>
<feature type="compositionally biased region" description="Acidic residues" evidence="3">
    <location>
        <begin position="1058"/>
        <end position="1068"/>
    </location>
</feature>
<feature type="compositionally biased region" description="Polar residues" evidence="3">
    <location>
        <begin position="612"/>
        <end position="643"/>
    </location>
</feature>
<dbReference type="OrthoDB" id="3797628at2759"/>
<sequence>MVCSAEGKYPNVCMFGCWPPHFVAQNSIQDYQLRSLLPEGYKHENMDAPPPTVPSAGSPVVTPHSTRENTPAAGHDDTTHVDASEATGAETVPDTKSQTSSSDSKSTPKPEESAEKDPKLSSGSTQGPSEKPETEQASEKKANVVTSTQHAAPESGASISGDAKPAKPDDASLSPPSGGIGLALPTRTVAPNRTDSSLNLEAYILRPLCEDIHQAIKLTYKIEQLRLDDEEIQAHMRKLGLDHSVLDTLGELHSEQLRLIQIHAKDRHGYIMAVQHGRPVDLVTKMGTFQVKPVIFVLKAARPPENESGPETTNTQANAVHPPLFGNPLPAPSAFCGFGSGPLSMNNNTSLTAEDYRQQLEFRGEPCTHIEPDGRVPQGLQHFQSIKPYFRKDISFEEVRKADMEAGRTGLTNSNGFAGYPWDKSTPSTLGGGGLFGTKPSATTEGGYKEYVDLSRNKQLTGGLFGTPSSSRDPLNLFGQRPGGGLFGNSSSSAGFGQSNTSGGLFGGLTQRVNPGGGLFGSSSNTGGGLFGNLGQHTSTAGTSLSGVAPASSSGGGLFGSSNAQNNRPTSGLFGDPQPAPSSGPFGRAPSAPSTGLFGSAPAASPAPSTGLFGNTQTAQTSGLFGNAHSAPSSGLFGSTQAAPSGPHITGAFGSTPPAHPSGLSGTAPAPYVRGSARGGLFAGLCPTDNTPSPGLFGSARPNDQPKPSLFGNPSSQPKVTPGGLFPSSAPQGRASPFGAPSTSLSATDLFGKPVTHSSNAPSNVGYCGLSNSAPRTNAFDSSSASGFGTQSSSASNPNPFAPTPSSLGTGLFNIAPPPSTNPSFANSFAAPPPTAPGPNPFTAAPKPSTTPSQASGTTAPEPTTTGDNASSTLANRKTCTVCCTHLIFHTAAEQASKICDNCADKASTTPCIYCQFANLSTIGPATEVPTDQVTNHYAKNGKHVVCDTCRKDICLHREAEQQARRCDACARVEETECDHCKLAILNKTIGKGARKVPASSSFATSGTPAKTTDEDAGAAAELKSGAEASKEDHAKEETREAGEAKSVEAGNKHARVEDEDDEDSVDV</sequence>
<name>A0A6A6J2A4_9PLEO</name>
<feature type="compositionally biased region" description="Low complexity" evidence="3">
    <location>
        <begin position="600"/>
        <end position="609"/>
    </location>
</feature>
<feature type="compositionally biased region" description="Low complexity" evidence="3">
    <location>
        <begin position="94"/>
        <end position="105"/>
    </location>
</feature>
<feature type="compositionally biased region" description="Basic and acidic residues" evidence="3">
    <location>
        <begin position="106"/>
        <end position="119"/>
    </location>
</feature>
<keyword evidence="2" id="KW-0653">Protein transport</keyword>
<feature type="compositionally biased region" description="Low complexity" evidence="3">
    <location>
        <begin position="782"/>
        <end position="807"/>
    </location>
</feature>
<feature type="compositionally biased region" description="Basic and acidic residues" evidence="3">
    <location>
        <begin position="1029"/>
        <end position="1057"/>
    </location>
</feature>
<keyword evidence="2" id="KW-0509">mRNA transport</keyword>
<evidence type="ECO:0000256" key="2">
    <source>
        <dbReference type="ARBA" id="ARBA00023132"/>
    </source>
</evidence>
<keyword evidence="2" id="KW-0813">Transport</keyword>
<comment type="subcellular location">
    <subcellularLocation>
        <location evidence="1">Nucleus</location>
        <location evidence="1">Nuclear pore complex</location>
    </subcellularLocation>
</comment>
<dbReference type="AlphaFoldDB" id="A0A6A6J2A4"/>
<keyword evidence="2" id="KW-0539">Nucleus</keyword>
<dbReference type="EMBL" id="ML987189">
    <property type="protein sequence ID" value="KAF2256796.1"/>
    <property type="molecule type" value="Genomic_DNA"/>
</dbReference>
<keyword evidence="2" id="KW-0906">Nuclear pore complex</keyword>
<evidence type="ECO:0000256" key="1">
    <source>
        <dbReference type="ARBA" id="ARBA00004567"/>
    </source>
</evidence>
<keyword evidence="5" id="KW-1185">Reference proteome</keyword>
<accession>A0A6A6J2A4</accession>
<proteinExistence type="predicted"/>
<dbReference type="GeneID" id="54575031"/>
<feature type="compositionally biased region" description="Low complexity" evidence="3">
    <location>
        <begin position="544"/>
        <end position="553"/>
    </location>
</feature>
<gene>
    <name evidence="4" type="ORF">BU26DRAFT_29526</name>
</gene>
<feature type="compositionally biased region" description="Polar residues" evidence="3">
    <location>
        <begin position="848"/>
        <end position="872"/>
    </location>
</feature>
<feature type="region of interest" description="Disordered" evidence="3">
    <location>
        <begin position="42"/>
        <end position="187"/>
    </location>
</feature>
<feature type="region of interest" description="Disordered" evidence="3">
    <location>
        <begin position="683"/>
        <end position="743"/>
    </location>
</feature>
<feature type="compositionally biased region" description="Basic and acidic residues" evidence="3">
    <location>
        <begin position="130"/>
        <end position="142"/>
    </location>
</feature>
<dbReference type="GO" id="GO:0005643">
    <property type="term" value="C:nuclear pore"/>
    <property type="evidence" value="ECO:0007669"/>
    <property type="project" value="UniProtKB-SubCell"/>
</dbReference>
<feature type="region of interest" description="Disordered" evidence="3">
    <location>
        <begin position="996"/>
        <end position="1068"/>
    </location>
</feature>
<dbReference type="InterPro" id="IPR025574">
    <property type="entry name" value="Nucleoporin_FG_rpt"/>
</dbReference>
<dbReference type="Pfam" id="PF13634">
    <property type="entry name" value="Nucleoporin_FG"/>
    <property type="match status" value="3"/>
</dbReference>
<keyword evidence="2" id="KW-0811">Translocation</keyword>
<evidence type="ECO:0000256" key="3">
    <source>
        <dbReference type="SAM" id="MobiDB-lite"/>
    </source>
</evidence>
<reference evidence="4" key="1">
    <citation type="journal article" date="2020" name="Stud. Mycol.">
        <title>101 Dothideomycetes genomes: a test case for predicting lifestyles and emergence of pathogens.</title>
        <authorList>
            <person name="Haridas S."/>
            <person name="Albert R."/>
            <person name="Binder M."/>
            <person name="Bloem J."/>
            <person name="Labutti K."/>
            <person name="Salamov A."/>
            <person name="Andreopoulos B."/>
            <person name="Baker S."/>
            <person name="Barry K."/>
            <person name="Bills G."/>
            <person name="Bluhm B."/>
            <person name="Cannon C."/>
            <person name="Castanera R."/>
            <person name="Culley D."/>
            <person name="Daum C."/>
            <person name="Ezra D."/>
            <person name="Gonzalez J."/>
            <person name="Henrissat B."/>
            <person name="Kuo A."/>
            <person name="Liang C."/>
            <person name="Lipzen A."/>
            <person name="Lutzoni F."/>
            <person name="Magnuson J."/>
            <person name="Mondo S."/>
            <person name="Nolan M."/>
            <person name="Ohm R."/>
            <person name="Pangilinan J."/>
            <person name="Park H.-J."/>
            <person name="Ramirez L."/>
            <person name="Alfaro M."/>
            <person name="Sun H."/>
            <person name="Tritt A."/>
            <person name="Yoshinaga Y."/>
            <person name="Zwiers L.-H."/>
            <person name="Turgeon B."/>
            <person name="Goodwin S."/>
            <person name="Spatafora J."/>
            <person name="Crous P."/>
            <person name="Grigoriev I."/>
        </authorList>
    </citation>
    <scope>NUCLEOTIDE SEQUENCE</scope>
    <source>
        <strain evidence="4">CBS 122368</strain>
    </source>
</reference>
<feature type="region of interest" description="Disordered" evidence="3">
    <location>
        <begin position="781"/>
        <end position="872"/>
    </location>
</feature>